<geneLocation type="plasmid" evidence="1 2">
    <name>p03BB102_179</name>
</geneLocation>
<dbReference type="KEGG" id="bcx:BCA_A0191"/>
<protein>
    <submittedName>
        <fullName evidence="1">Uncharacterized protein</fullName>
    </submittedName>
</protein>
<dbReference type="PATRIC" id="fig|572264.18.peg.5656"/>
<gene>
    <name evidence="1" type="ordered locus">BCA_A0191</name>
</gene>
<dbReference type="RefSeq" id="WP_001182677.1">
    <property type="nucleotide sequence ID" value="NC_012473.1"/>
</dbReference>
<dbReference type="AlphaFoldDB" id="A0A125Y9T4"/>
<dbReference type="Proteomes" id="UP000002210">
    <property type="component" value="Plasmid p03BB102_179"/>
</dbReference>
<dbReference type="EMBL" id="CP001406">
    <property type="protein sequence ID" value="ACO25674.1"/>
    <property type="molecule type" value="Genomic_DNA"/>
</dbReference>
<sequence length="122" mass="14520">MQPKKEHIYHFTNVLDFEYICLEKKGFGFPELEEVMFNYVLSMPQGTLEFKECWISREYVEGEELRTVQVTFEDSKINKAVRLWGSKRNIDGKVLAMTMDFLNLETKELEYEMDIFKVAQKS</sequence>
<organism evidence="1 2">
    <name type="scientific">Bacillus cereus (strain 03BB102)</name>
    <dbReference type="NCBI Taxonomy" id="572264"/>
    <lineage>
        <taxon>Bacteria</taxon>
        <taxon>Bacillati</taxon>
        <taxon>Bacillota</taxon>
        <taxon>Bacilli</taxon>
        <taxon>Bacillales</taxon>
        <taxon>Bacillaceae</taxon>
        <taxon>Bacillus</taxon>
        <taxon>Bacillus cereus group</taxon>
    </lineage>
</organism>
<accession>A0A125Y9T4</accession>
<evidence type="ECO:0000313" key="1">
    <source>
        <dbReference type="EMBL" id="ACO25674.1"/>
    </source>
</evidence>
<proteinExistence type="predicted"/>
<evidence type="ECO:0000313" key="2">
    <source>
        <dbReference type="Proteomes" id="UP000002210"/>
    </source>
</evidence>
<name>A0A125Y9T4_BACC3</name>
<keyword evidence="1" id="KW-0614">Plasmid</keyword>
<reference evidence="1 2" key="1">
    <citation type="submission" date="2009-02" db="EMBL/GenBank/DDBJ databases">
        <title>Genome sequence of Bacillus cereus 03BB102.</title>
        <authorList>
            <person name="Dodson R.J."/>
            <person name="Jackson P."/>
            <person name="Munk A.C."/>
            <person name="Brettin T."/>
            <person name="Bruce D."/>
            <person name="Detter C."/>
            <person name="Tapia R."/>
            <person name="Han C."/>
            <person name="Sutton G."/>
            <person name="Sims D."/>
        </authorList>
    </citation>
    <scope>NUCLEOTIDE SEQUENCE [LARGE SCALE GENOMIC DNA]</scope>
    <source>
        <strain evidence="1 2">03BB102</strain>
        <plasmid evidence="2">Plasmid p03BB102_179</plasmid>
    </source>
</reference>